<comment type="caution">
    <text evidence="1">The sequence shown here is derived from an EMBL/GenBank/DDBJ whole genome shotgun (WGS) entry which is preliminary data.</text>
</comment>
<protein>
    <submittedName>
        <fullName evidence="1">Uncharacterized protein</fullName>
    </submittedName>
</protein>
<dbReference type="SUPFAM" id="SSF47345">
    <property type="entry name" value="Colicin E immunity proteins"/>
    <property type="match status" value="1"/>
</dbReference>
<reference evidence="1 2" key="1">
    <citation type="journal article" date="2019" name="Int. J. Syst. Evol. Microbiol.">
        <title>The Global Catalogue of Microorganisms (GCM) 10K type strain sequencing project: providing services to taxonomists for standard genome sequencing and annotation.</title>
        <authorList>
            <consortium name="The Broad Institute Genomics Platform"/>
            <consortium name="The Broad Institute Genome Sequencing Center for Infectious Disease"/>
            <person name="Wu L."/>
            <person name="Ma J."/>
        </authorList>
    </citation>
    <scope>NUCLEOTIDE SEQUENCE [LARGE SCALE GENOMIC DNA]</scope>
    <source>
        <strain evidence="1 2">JCM 4505</strain>
    </source>
</reference>
<keyword evidence="2" id="KW-1185">Reference proteome</keyword>
<gene>
    <name evidence="1" type="ORF">GCM10010302_66760</name>
</gene>
<dbReference type="InterPro" id="IPR035900">
    <property type="entry name" value="Colicin_E_sf"/>
</dbReference>
<proteinExistence type="predicted"/>
<evidence type="ECO:0000313" key="2">
    <source>
        <dbReference type="Proteomes" id="UP001501867"/>
    </source>
</evidence>
<dbReference type="Gene3D" id="1.10.1200.20">
    <property type="entry name" value="Colicin E immunity protein"/>
    <property type="match status" value="1"/>
</dbReference>
<dbReference type="RefSeq" id="WP_344167586.1">
    <property type="nucleotide sequence ID" value="NZ_BAAABV010000028.1"/>
</dbReference>
<dbReference type="Proteomes" id="UP001501867">
    <property type="component" value="Unassembled WGS sequence"/>
</dbReference>
<accession>A0ABN0VVG4</accession>
<dbReference type="EMBL" id="BAAABV010000028">
    <property type="protein sequence ID" value="GAA0318347.1"/>
    <property type="molecule type" value="Genomic_DNA"/>
</dbReference>
<name>A0ABN0VVG4_9ACTN</name>
<organism evidence="1 2">
    <name type="scientific">Streptomyces polychromogenes</name>
    <dbReference type="NCBI Taxonomy" id="67342"/>
    <lineage>
        <taxon>Bacteria</taxon>
        <taxon>Bacillati</taxon>
        <taxon>Actinomycetota</taxon>
        <taxon>Actinomycetes</taxon>
        <taxon>Kitasatosporales</taxon>
        <taxon>Streptomycetaceae</taxon>
        <taxon>Streptomyces</taxon>
    </lineage>
</organism>
<sequence>MRAVDLRPELSPPSVSRRRLDELCAEVERIVELLETCPEAAGGAITAFNAMTGHDYRALDFAEYDGSRSLEEFAREAARPARPVVADITRDELVEIVRRLLTASAESDYYLRLLQANVSHPRVSDLVFHPSGSLRDPSAEQIVDMALAYRPIAL</sequence>
<evidence type="ECO:0000313" key="1">
    <source>
        <dbReference type="EMBL" id="GAA0318347.1"/>
    </source>
</evidence>